<dbReference type="InterPro" id="IPR012910">
    <property type="entry name" value="Plug_dom"/>
</dbReference>
<evidence type="ECO:0000256" key="9">
    <source>
        <dbReference type="ARBA" id="ARBA00023237"/>
    </source>
</evidence>
<accession>A0A848F3W0</accession>
<evidence type="ECO:0000313" key="15">
    <source>
        <dbReference type="EMBL" id="NML13758.1"/>
    </source>
</evidence>
<dbReference type="PROSITE" id="PS51257">
    <property type="entry name" value="PROKAR_LIPOPROTEIN"/>
    <property type="match status" value="1"/>
</dbReference>
<dbReference type="PANTHER" id="PTHR30069">
    <property type="entry name" value="TONB-DEPENDENT OUTER MEMBRANE RECEPTOR"/>
    <property type="match status" value="1"/>
</dbReference>
<keyword evidence="5 10" id="KW-0812">Transmembrane</keyword>
<keyword evidence="6 11" id="KW-0798">TonB box</keyword>
<dbReference type="GO" id="GO:0009279">
    <property type="term" value="C:cell outer membrane"/>
    <property type="evidence" value="ECO:0007669"/>
    <property type="project" value="UniProtKB-SubCell"/>
</dbReference>
<evidence type="ECO:0000259" key="13">
    <source>
        <dbReference type="Pfam" id="PF00593"/>
    </source>
</evidence>
<dbReference type="GO" id="GO:0015344">
    <property type="term" value="F:siderophore uptake transmembrane transporter activity"/>
    <property type="evidence" value="ECO:0007669"/>
    <property type="project" value="TreeGrafter"/>
</dbReference>
<evidence type="ECO:0000256" key="4">
    <source>
        <dbReference type="ARBA" id="ARBA00022452"/>
    </source>
</evidence>
<dbReference type="Proteomes" id="UP000574067">
    <property type="component" value="Unassembled WGS sequence"/>
</dbReference>
<keyword evidence="3 10" id="KW-0813">Transport</keyword>
<feature type="domain" description="TonB-dependent receptor plug" evidence="14">
    <location>
        <begin position="53"/>
        <end position="162"/>
    </location>
</feature>
<dbReference type="Gene3D" id="2.170.130.10">
    <property type="entry name" value="TonB-dependent receptor, plug domain"/>
    <property type="match status" value="1"/>
</dbReference>
<keyword evidence="9 10" id="KW-0998">Cell outer membrane</keyword>
<feature type="domain" description="TonB-dependent receptor-like beta-barrel" evidence="13">
    <location>
        <begin position="298"/>
        <end position="618"/>
    </location>
</feature>
<evidence type="ECO:0000256" key="1">
    <source>
        <dbReference type="ARBA" id="ARBA00004571"/>
    </source>
</evidence>
<keyword evidence="16" id="KW-1185">Reference proteome</keyword>
<keyword evidence="7 10" id="KW-0472">Membrane</keyword>
<evidence type="ECO:0000256" key="8">
    <source>
        <dbReference type="ARBA" id="ARBA00023170"/>
    </source>
</evidence>
<organism evidence="15 16">
    <name type="scientific">Azohydromonas caseinilytica</name>
    <dbReference type="NCBI Taxonomy" id="2728836"/>
    <lineage>
        <taxon>Bacteria</taxon>
        <taxon>Pseudomonadati</taxon>
        <taxon>Pseudomonadota</taxon>
        <taxon>Betaproteobacteria</taxon>
        <taxon>Burkholderiales</taxon>
        <taxon>Sphaerotilaceae</taxon>
        <taxon>Azohydromonas</taxon>
    </lineage>
</organism>
<reference evidence="15 16" key="1">
    <citation type="submission" date="2020-04" db="EMBL/GenBank/DDBJ databases">
        <title>Azohydromonas sp. isolated from soil.</title>
        <authorList>
            <person name="Dahal R.H."/>
        </authorList>
    </citation>
    <scope>NUCLEOTIDE SEQUENCE [LARGE SCALE GENOMIC DNA]</scope>
    <source>
        <strain evidence="15 16">G-1-1-14</strain>
    </source>
</reference>
<evidence type="ECO:0000256" key="7">
    <source>
        <dbReference type="ARBA" id="ARBA00023136"/>
    </source>
</evidence>
<evidence type="ECO:0000256" key="2">
    <source>
        <dbReference type="ARBA" id="ARBA00009810"/>
    </source>
</evidence>
<sequence>MVGRGLRGWYGGVLALAASCACAQTPSLRLSELTLEELGNIEVTSVSRRAERLSDAPASVFVITAEDIRRSGATSLPEALRLAPNLQVARLSAAFHAVTSRGFNSNTANKLLVLIDGRSVYTPLFGGVFWDAQQLPLQDVERIEVISGPGGTLWGVNAVNGVINVITRPATQTRGFELAAGAGNREHGLSLRQGLDLGGDADRPLRLWARHVRYERTHTAAGESAGDAGHVEQIGARTDWDSGLSRAMLQAQAYLGQREAPIPGAVEIPGAPIQVGSTRFSGGHVLARWERQLGHNQSLTVQGYYDRTERRLGFRDTLDTLDLQLQHALQAGARHAVVWGAELRQDTDNFTGPDLVMRPARLRQVSYSLFAQDEITLREDLRLTLGARAERNAYTGVEYLPSARLAWHPAPSQLVWGALSRTVRGPTRLDRDVFNPGRPPSAQAPGGILPVSGNPDFLSEVARVAELGWRGQPGPGISASATVYQAQYERLRSLQLSGSELVFANGLDGRIRGVELWGSWQLRPNWRLHGGFNRTWQDLHASPGYADAGNVSFAEGSTPARQWMLRSQLDLPRRTEFDLTLRGVSALADPAVPAYVALDLRLGWRPRPGLEWSLAVQNALGGGHGEFGQLRTRSEIGRSVFLQLVLQHDAL</sequence>
<evidence type="ECO:0000256" key="3">
    <source>
        <dbReference type="ARBA" id="ARBA00022448"/>
    </source>
</evidence>
<dbReference type="Pfam" id="PF00593">
    <property type="entry name" value="TonB_dep_Rec_b-barrel"/>
    <property type="match status" value="1"/>
</dbReference>
<feature type="signal peptide" evidence="12">
    <location>
        <begin position="1"/>
        <end position="23"/>
    </location>
</feature>
<evidence type="ECO:0000259" key="14">
    <source>
        <dbReference type="Pfam" id="PF07715"/>
    </source>
</evidence>
<evidence type="ECO:0000256" key="12">
    <source>
        <dbReference type="SAM" id="SignalP"/>
    </source>
</evidence>
<keyword evidence="8 15" id="KW-0675">Receptor</keyword>
<dbReference type="GO" id="GO:0044718">
    <property type="term" value="P:siderophore transmembrane transport"/>
    <property type="evidence" value="ECO:0007669"/>
    <property type="project" value="TreeGrafter"/>
</dbReference>
<dbReference type="CDD" id="cd01347">
    <property type="entry name" value="ligand_gated_channel"/>
    <property type="match status" value="1"/>
</dbReference>
<evidence type="ECO:0000256" key="10">
    <source>
        <dbReference type="PROSITE-ProRule" id="PRU01360"/>
    </source>
</evidence>
<feature type="chain" id="PRO_5032345821" evidence="12">
    <location>
        <begin position="24"/>
        <end position="651"/>
    </location>
</feature>
<protein>
    <submittedName>
        <fullName evidence="15">TonB-dependent receptor</fullName>
    </submittedName>
</protein>
<gene>
    <name evidence="15" type="ORF">HHL10_02040</name>
</gene>
<evidence type="ECO:0000313" key="16">
    <source>
        <dbReference type="Proteomes" id="UP000574067"/>
    </source>
</evidence>
<dbReference type="InterPro" id="IPR039426">
    <property type="entry name" value="TonB-dep_rcpt-like"/>
</dbReference>
<keyword evidence="12" id="KW-0732">Signal</keyword>
<evidence type="ECO:0000256" key="6">
    <source>
        <dbReference type="ARBA" id="ARBA00023077"/>
    </source>
</evidence>
<comment type="subcellular location">
    <subcellularLocation>
        <location evidence="1 10">Cell outer membrane</location>
        <topology evidence="1 10">Multi-pass membrane protein</topology>
    </subcellularLocation>
</comment>
<dbReference type="AlphaFoldDB" id="A0A848F3W0"/>
<dbReference type="InterPro" id="IPR036942">
    <property type="entry name" value="Beta-barrel_TonB_sf"/>
</dbReference>
<evidence type="ECO:0000256" key="11">
    <source>
        <dbReference type="RuleBase" id="RU003357"/>
    </source>
</evidence>
<comment type="similarity">
    <text evidence="2 10 11">Belongs to the TonB-dependent receptor family.</text>
</comment>
<name>A0A848F3W0_9BURK</name>
<dbReference type="Gene3D" id="2.40.170.20">
    <property type="entry name" value="TonB-dependent receptor, beta-barrel domain"/>
    <property type="match status" value="1"/>
</dbReference>
<evidence type="ECO:0000256" key="5">
    <source>
        <dbReference type="ARBA" id="ARBA00022692"/>
    </source>
</evidence>
<dbReference type="SUPFAM" id="SSF56935">
    <property type="entry name" value="Porins"/>
    <property type="match status" value="1"/>
</dbReference>
<dbReference type="PANTHER" id="PTHR30069:SF27">
    <property type="entry name" value="BLL4766 PROTEIN"/>
    <property type="match status" value="1"/>
</dbReference>
<comment type="caution">
    <text evidence="15">The sequence shown here is derived from an EMBL/GenBank/DDBJ whole genome shotgun (WGS) entry which is preliminary data.</text>
</comment>
<dbReference type="InterPro" id="IPR000531">
    <property type="entry name" value="Beta-barrel_TonB"/>
</dbReference>
<proteinExistence type="inferred from homology"/>
<dbReference type="EMBL" id="JABBFW010000001">
    <property type="protein sequence ID" value="NML13758.1"/>
    <property type="molecule type" value="Genomic_DNA"/>
</dbReference>
<dbReference type="Pfam" id="PF07715">
    <property type="entry name" value="Plug"/>
    <property type="match status" value="1"/>
</dbReference>
<keyword evidence="4 10" id="KW-1134">Transmembrane beta strand</keyword>
<dbReference type="PROSITE" id="PS52016">
    <property type="entry name" value="TONB_DEPENDENT_REC_3"/>
    <property type="match status" value="1"/>
</dbReference>
<dbReference type="InterPro" id="IPR037066">
    <property type="entry name" value="Plug_dom_sf"/>
</dbReference>